<comment type="caution">
    <text evidence="1">The sequence shown here is derived from an EMBL/GenBank/DDBJ whole genome shotgun (WGS) entry which is preliminary data.</text>
</comment>
<evidence type="ECO:0000313" key="2">
    <source>
        <dbReference type="Proteomes" id="UP000253204"/>
    </source>
</evidence>
<keyword evidence="2" id="KW-1185">Reference proteome</keyword>
<protein>
    <submittedName>
        <fullName evidence="1">Uncharacterized protein</fullName>
    </submittedName>
</protein>
<dbReference type="RefSeq" id="WP_114488616.1">
    <property type="nucleotide sequence ID" value="NZ_CBCSHM010000106.1"/>
</dbReference>
<dbReference type="EMBL" id="QPIJ01000090">
    <property type="protein sequence ID" value="RCV85857.1"/>
    <property type="molecule type" value="Genomic_DNA"/>
</dbReference>
<accession>A0A368TNQ5</accession>
<proteinExistence type="predicted"/>
<sequence>MSLQFNSSFYLEQYPDVAAAGIDPQVHFENYGAAEGRAPNATLLPVAEGFDEQAYLDANSDVAAAVDADQLESGYQHWVLYGRFEDSRPEATFNSGTPVSEAAPASIEALFNAEEYLELNPDVAEAGIDAYEHFVNYGSAEGRAPNAAYAEVATDFNAQAYRDANPDIDAAIDAGANFTPYQHWVLYGQFEASRPEATLNDGRTVSDVLGGEEAVAPTFRLTEGSPTQAVAASDATASEYQIEAASATFGNAATFSVMLPEAEEALVVEIDPATITSGNGLATKLNADTAFDEAGLEASYANGVLTITDTLGRELSGLSLTDAGNALEESTASIKLLQSTLLSVDTIRVNIGGEDLILRGIDGSDTTTVVADIKSELEQITDAEGNKPYANIKVAFDGDTLTLSDDKLREFTNLTLLSQGEASSVKFTVGTVTAVQDEVAQLVLTLDGDTQTIPVADVSVADNTTLAGLIETAFNLEAGSVSAKFSEGVLTITDTEGRPFGVSSQLLNDGDDAVASVTRLGPLTDAVVADEVGQISITVGDQTVELANVDPANMTALAQLITDAFDADVTATVDGDEIVVTDAAGRGISNVYIGEAITAEQVSTAEISGLTDVTANLADTLTLKVGGEETLEVTLDETTGIAGIKTDLDAALLTAGLNGDVTVTVEGQSIIITDARGRQLSEVALTDTDSDIASSATIGGLTDGVEGSIALDLGYVEVAYNNAAGEAQDPAVVQAPFNAFSVELPAIADLADAATGDTLTVSIGGTPVTFTAANNSFDGVQDGGATYTLSTDGTTVTVAAEATFTVNAGNVTTDFAAREVVETEVVEQAATQAAPFTAELPAIADLADAATGDTLTVSIGGTPVTFTAANNSFDGVQDGSNTYKLSTADTAVTIQSDSDFTVDANADVTTDFAARTTEAVDLSNGGGDASPATYTVEADFGTLTPAADDTLSITIDGGTTYVSTYAGTAWGEFKFDTGTDGVLDGTAPAGLFTLATGTEGANPVATVTQEATFTVSATELNDGGATKTATLTPVDGGATAATYAADVNFGTLAPAADDTLSITIDGTEYVSTYVAGETNAWGDFTFNDNGTPASAPAGLFTLATGTEGANPVATVTQDTDFTVAAASSTVAARTTEVTAVNTDIVAAGDFSADLPEIADIGNTATGDELTVSIDGAPVTFTAATNSFDTVSASGYTLAVNGTAVSVTADSAFTVNAGNVTTTIAARGDSTQAIADAIDATGSEASWASATDFVTALQAELGATFTVEYFAEDGSLVIQGDDGQTITSVSTLTKKDGVLVGSEAAITAGVEREDGDTSAINLGSIAIDNSEAAGNQALVGVDATLEAEGSVEGINAEQVGSNAAVTDATEAEVANFGKSYFEGVVEGSDAGVIGTFAQVEEGVAAVEGSAWTATFAVDLEGELAEDYTFNLSLTEVLGEDAAEGAEAAVFNFSVDAVAGETSADVLANMVAAIDADAAFAAELNEEGQLVVTAADMATNYTIESGVELVGAQEEAPIVEAA</sequence>
<organism evidence="1 2">
    <name type="scientific">Vreelandella rituensis</name>
    <dbReference type="NCBI Taxonomy" id="2282306"/>
    <lineage>
        <taxon>Bacteria</taxon>
        <taxon>Pseudomonadati</taxon>
        <taxon>Pseudomonadota</taxon>
        <taxon>Gammaproteobacteria</taxon>
        <taxon>Oceanospirillales</taxon>
        <taxon>Halomonadaceae</taxon>
        <taxon>Vreelandella</taxon>
    </lineage>
</organism>
<reference evidence="1 2" key="1">
    <citation type="submission" date="2018-07" db="EMBL/GenBank/DDBJ databases">
        <title>Halomonas rutogse sp. nov., isolated from Lake TangqianCo on Tibetan Plateau.</title>
        <authorList>
            <person name="Lu H."/>
            <person name="Xing P."/>
            <person name="Wu Q."/>
        </authorList>
    </citation>
    <scope>NUCLEOTIDE SEQUENCE [LARGE SCALE GENOMIC DNA]</scope>
    <source>
        <strain evidence="1 2">TQ8S</strain>
    </source>
</reference>
<dbReference type="OrthoDB" id="7068720at2"/>
<gene>
    <name evidence="1" type="ORF">DU506_19965</name>
</gene>
<name>A0A368TNQ5_9GAMM</name>
<evidence type="ECO:0000313" key="1">
    <source>
        <dbReference type="EMBL" id="RCV85857.1"/>
    </source>
</evidence>
<dbReference type="Proteomes" id="UP000253204">
    <property type="component" value="Unassembled WGS sequence"/>
</dbReference>